<dbReference type="Proteomes" id="UP000014155">
    <property type="component" value="Unassembled WGS sequence"/>
</dbReference>
<proteinExistence type="predicted"/>
<keyword evidence="2" id="KW-1185">Reference proteome</keyword>
<dbReference type="AlphaFoldDB" id="S0FXV5"/>
<evidence type="ECO:0008006" key="3">
    <source>
        <dbReference type="Google" id="ProtNLM"/>
    </source>
</evidence>
<dbReference type="RefSeq" id="WP_004623274.1">
    <property type="nucleotide sequence ID" value="NZ_AORV01000010.1"/>
</dbReference>
<dbReference type="PANTHER" id="PTHR36439:SF1">
    <property type="entry name" value="DUF1697 DOMAIN-CONTAINING PROTEIN"/>
    <property type="match status" value="1"/>
</dbReference>
<dbReference type="PIRSF" id="PIRSF008502">
    <property type="entry name" value="UCP008502"/>
    <property type="match status" value="1"/>
</dbReference>
<evidence type="ECO:0000313" key="2">
    <source>
        <dbReference type="Proteomes" id="UP000014155"/>
    </source>
</evidence>
<dbReference type="Gene3D" id="3.30.70.1280">
    <property type="entry name" value="SP0830-like domains"/>
    <property type="match status" value="1"/>
</dbReference>
<accession>S0FXV5</accession>
<comment type="caution">
    <text evidence="1">The sequence shown here is derived from an EMBL/GenBank/DDBJ whole genome shotgun (WGS) entry which is preliminary data.</text>
</comment>
<sequence length="188" mass="20987">MAAYIALLRGINVGGKNIIKMAELKRIFEALGLCEVQTYIQSGNVLFKSNEGEEALRKKIEHEIGVVFGISSPVILRTAAELETIILNCPFSDREISEAEASSEAESLYVSLMTHAPSQEKMDCLNAYKSADEEYRIIGREVYLFFRNSIRNSKLANNLQKLDVSATVRNWKTLNKLVGLAKAMNTSH</sequence>
<dbReference type="PATRIC" id="fig|1195236.3.peg.321"/>
<gene>
    <name evidence="1" type="ORF">CTER_5521</name>
</gene>
<dbReference type="EMBL" id="AORV01000010">
    <property type="protein sequence ID" value="EMS73944.1"/>
    <property type="molecule type" value="Genomic_DNA"/>
</dbReference>
<dbReference type="SUPFAM" id="SSF160379">
    <property type="entry name" value="SP0830-like"/>
    <property type="match status" value="1"/>
</dbReference>
<reference evidence="1 2" key="1">
    <citation type="journal article" date="2013" name="Genome Announc.">
        <title>Draft Genome Sequence of the Cellulolytic, Mesophilic, Anaerobic Bacterium Clostridium termitidis Strain CT1112 (DSM 5398).</title>
        <authorList>
            <person name="Lal S."/>
            <person name="Ramachandran U."/>
            <person name="Zhang X."/>
            <person name="Munir R."/>
            <person name="Sparling R."/>
            <person name="Levin D.B."/>
        </authorList>
    </citation>
    <scope>NUCLEOTIDE SEQUENCE [LARGE SCALE GENOMIC DNA]</scope>
    <source>
        <strain evidence="1 2">CT1112</strain>
    </source>
</reference>
<dbReference type="Pfam" id="PF08002">
    <property type="entry name" value="DUF1697"/>
    <property type="match status" value="1"/>
</dbReference>
<dbReference type="STRING" id="1195236.CTER_5521"/>
<dbReference type="InterPro" id="IPR012545">
    <property type="entry name" value="DUF1697"/>
</dbReference>
<name>S0FXV5_RUMCE</name>
<dbReference type="eggNOG" id="COG3797">
    <property type="taxonomic scope" value="Bacteria"/>
</dbReference>
<organism evidence="1 2">
    <name type="scientific">Ruminiclostridium cellobioparum subsp. termitidis CT1112</name>
    <dbReference type="NCBI Taxonomy" id="1195236"/>
    <lineage>
        <taxon>Bacteria</taxon>
        <taxon>Bacillati</taxon>
        <taxon>Bacillota</taxon>
        <taxon>Clostridia</taxon>
        <taxon>Eubacteriales</taxon>
        <taxon>Oscillospiraceae</taxon>
        <taxon>Ruminiclostridium</taxon>
    </lineage>
</organism>
<dbReference type="PANTHER" id="PTHR36439">
    <property type="entry name" value="BLL4334 PROTEIN"/>
    <property type="match status" value="1"/>
</dbReference>
<evidence type="ECO:0000313" key="1">
    <source>
        <dbReference type="EMBL" id="EMS73944.1"/>
    </source>
</evidence>
<protein>
    <recommendedName>
        <fullName evidence="3">Cytoplasmic protein</fullName>
    </recommendedName>
</protein>